<dbReference type="EMBL" id="JACXAI010000011">
    <property type="protein sequence ID" value="MBD1380571.1"/>
    <property type="molecule type" value="Genomic_DNA"/>
</dbReference>
<name>A0A926NMK4_9BACI</name>
<feature type="compositionally biased region" description="Basic and acidic residues" evidence="1">
    <location>
        <begin position="1"/>
        <end position="22"/>
    </location>
</feature>
<protein>
    <submittedName>
        <fullName evidence="2">Uncharacterized protein</fullName>
    </submittedName>
</protein>
<keyword evidence="3" id="KW-1185">Reference proteome</keyword>
<dbReference type="Proteomes" id="UP000626844">
    <property type="component" value="Unassembled WGS sequence"/>
</dbReference>
<comment type="caution">
    <text evidence="2">The sequence shown here is derived from an EMBL/GenBank/DDBJ whole genome shotgun (WGS) entry which is preliminary data.</text>
</comment>
<feature type="region of interest" description="Disordered" evidence="1">
    <location>
        <begin position="1"/>
        <end position="52"/>
    </location>
</feature>
<evidence type="ECO:0000256" key="1">
    <source>
        <dbReference type="SAM" id="MobiDB-lite"/>
    </source>
</evidence>
<reference evidence="2" key="1">
    <citation type="submission" date="2020-09" db="EMBL/GenBank/DDBJ databases">
        <title>A novel bacterium of genus Bacillus, isolated from South China Sea.</title>
        <authorList>
            <person name="Huang H."/>
            <person name="Mo K."/>
            <person name="Hu Y."/>
        </authorList>
    </citation>
    <scope>NUCLEOTIDE SEQUENCE</scope>
    <source>
        <strain evidence="2">IB182487</strain>
    </source>
</reference>
<dbReference type="RefSeq" id="WP_191158172.1">
    <property type="nucleotide sequence ID" value="NZ_JACXAI010000011.1"/>
</dbReference>
<evidence type="ECO:0000313" key="2">
    <source>
        <dbReference type="EMBL" id="MBD1380571.1"/>
    </source>
</evidence>
<proteinExistence type="predicted"/>
<gene>
    <name evidence="2" type="ORF">IC621_10045</name>
</gene>
<organism evidence="2 3">
    <name type="scientific">Metabacillus arenae</name>
    <dbReference type="NCBI Taxonomy" id="2771434"/>
    <lineage>
        <taxon>Bacteria</taxon>
        <taxon>Bacillati</taxon>
        <taxon>Bacillota</taxon>
        <taxon>Bacilli</taxon>
        <taxon>Bacillales</taxon>
        <taxon>Bacillaceae</taxon>
        <taxon>Metabacillus</taxon>
    </lineage>
</organism>
<accession>A0A926NMK4</accession>
<feature type="compositionally biased region" description="Polar residues" evidence="1">
    <location>
        <begin position="23"/>
        <end position="52"/>
    </location>
</feature>
<sequence length="52" mass="6145">MVENNREEIDQIEQKAKEEDNNAKNASEIVNHSISNMNPQRQYNQDNSQNKR</sequence>
<evidence type="ECO:0000313" key="3">
    <source>
        <dbReference type="Proteomes" id="UP000626844"/>
    </source>
</evidence>
<dbReference type="AlphaFoldDB" id="A0A926NMK4"/>